<reference evidence="3" key="1">
    <citation type="journal article" date="2017" name="Genome Biol.">
        <title>Comparative genomics reveals high biological diversity and specific adaptations in the industrially and medically important fungal genus Aspergillus.</title>
        <authorList>
            <person name="de Vries R.P."/>
            <person name="Riley R."/>
            <person name="Wiebenga A."/>
            <person name="Aguilar-Osorio G."/>
            <person name="Amillis S."/>
            <person name="Uchima C.A."/>
            <person name="Anderluh G."/>
            <person name="Asadollahi M."/>
            <person name="Askin M."/>
            <person name="Barry K."/>
            <person name="Battaglia E."/>
            <person name="Bayram O."/>
            <person name="Benocci T."/>
            <person name="Braus-Stromeyer S.A."/>
            <person name="Caldana C."/>
            <person name="Canovas D."/>
            <person name="Cerqueira G.C."/>
            <person name="Chen F."/>
            <person name="Chen W."/>
            <person name="Choi C."/>
            <person name="Clum A."/>
            <person name="Dos Santos R.A."/>
            <person name="Damasio A.R."/>
            <person name="Diallinas G."/>
            <person name="Emri T."/>
            <person name="Fekete E."/>
            <person name="Flipphi M."/>
            <person name="Freyberg S."/>
            <person name="Gallo A."/>
            <person name="Gournas C."/>
            <person name="Habgood R."/>
            <person name="Hainaut M."/>
            <person name="Harispe M.L."/>
            <person name="Henrissat B."/>
            <person name="Hilden K.S."/>
            <person name="Hope R."/>
            <person name="Hossain A."/>
            <person name="Karabika E."/>
            <person name="Karaffa L."/>
            <person name="Karanyi Z."/>
            <person name="Krasevec N."/>
            <person name="Kuo A."/>
            <person name="Kusch H."/>
            <person name="LaButti K."/>
            <person name="Lagendijk E.L."/>
            <person name="Lapidus A."/>
            <person name="Levasseur A."/>
            <person name="Lindquist E."/>
            <person name="Lipzen A."/>
            <person name="Logrieco A.F."/>
            <person name="MacCabe A."/>
            <person name="Maekelae M.R."/>
            <person name="Malavazi I."/>
            <person name="Melin P."/>
            <person name="Meyer V."/>
            <person name="Mielnichuk N."/>
            <person name="Miskei M."/>
            <person name="Molnar A.P."/>
            <person name="Mule G."/>
            <person name="Ngan C.Y."/>
            <person name="Orejas M."/>
            <person name="Orosz E."/>
            <person name="Ouedraogo J.P."/>
            <person name="Overkamp K.M."/>
            <person name="Park H.-S."/>
            <person name="Perrone G."/>
            <person name="Piumi F."/>
            <person name="Punt P.J."/>
            <person name="Ram A.F."/>
            <person name="Ramon A."/>
            <person name="Rauscher S."/>
            <person name="Record E."/>
            <person name="Riano-Pachon D.M."/>
            <person name="Robert V."/>
            <person name="Roehrig J."/>
            <person name="Ruller R."/>
            <person name="Salamov A."/>
            <person name="Salih N.S."/>
            <person name="Samson R.A."/>
            <person name="Sandor E."/>
            <person name="Sanguinetti M."/>
            <person name="Schuetze T."/>
            <person name="Sepcic K."/>
            <person name="Shelest E."/>
            <person name="Sherlock G."/>
            <person name="Sophianopoulou V."/>
            <person name="Squina F.M."/>
            <person name="Sun H."/>
            <person name="Susca A."/>
            <person name="Todd R.B."/>
            <person name="Tsang A."/>
            <person name="Unkles S.E."/>
            <person name="van de Wiele N."/>
            <person name="van Rossen-Uffink D."/>
            <person name="Oliveira J.V."/>
            <person name="Vesth T.C."/>
            <person name="Visser J."/>
            <person name="Yu J.-H."/>
            <person name="Zhou M."/>
            <person name="Andersen M.R."/>
            <person name="Archer D.B."/>
            <person name="Baker S.E."/>
            <person name="Benoit I."/>
            <person name="Brakhage A.A."/>
            <person name="Braus G.H."/>
            <person name="Fischer R."/>
            <person name="Frisvad J.C."/>
            <person name="Goldman G.H."/>
            <person name="Houbraken J."/>
            <person name="Oakley B."/>
            <person name="Pocsi I."/>
            <person name="Scazzocchio C."/>
            <person name="Seiboth B."/>
            <person name="vanKuyk P.A."/>
            <person name="Wortman J."/>
            <person name="Dyer P.S."/>
            <person name="Grigoriev I.V."/>
        </authorList>
    </citation>
    <scope>NUCLEOTIDE SEQUENCE [LARGE SCALE GENOMIC DNA]</scope>
    <source>
        <strain evidence="3">CBS 583.65</strain>
    </source>
</reference>
<evidence type="ECO:0000259" key="1">
    <source>
        <dbReference type="Pfam" id="PF06985"/>
    </source>
</evidence>
<accession>A0A1L9PDY3</accession>
<organism evidence="2 3">
    <name type="scientific">Aspergillus versicolor CBS 583.65</name>
    <dbReference type="NCBI Taxonomy" id="1036611"/>
    <lineage>
        <taxon>Eukaryota</taxon>
        <taxon>Fungi</taxon>
        <taxon>Dikarya</taxon>
        <taxon>Ascomycota</taxon>
        <taxon>Pezizomycotina</taxon>
        <taxon>Eurotiomycetes</taxon>
        <taxon>Eurotiomycetidae</taxon>
        <taxon>Eurotiales</taxon>
        <taxon>Aspergillaceae</taxon>
        <taxon>Aspergillus</taxon>
        <taxon>Aspergillus subgen. Nidulantes</taxon>
    </lineage>
</organism>
<name>A0A1L9PDY3_ASPVE</name>
<dbReference type="Proteomes" id="UP000184073">
    <property type="component" value="Unassembled WGS sequence"/>
</dbReference>
<feature type="domain" description="Heterokaryon incompatibility" evidence="1">
    <location>
        <begin position="303"/>
        <end position="415"/>
    </location>
</feature>
<dbReference type="VEuPathDB" id="FungiDB:ASPVEDRAFT_127082"/>
<dbReference type="PANTHER" id="PTHR39596">
    <property type="match status" value="1"/>
</dbReference>
<dbReference type="PANTHER" id="PTHR39596:SF2">
    <property type="entry name" value="HET DOMAIN PROTEIN (AFU_ORTHOLOGUE AFUA_1G17550)-RELATED"/>
    <property type="match status" value="1"/>
</dbReference>
<dbReference type="OrthoDB" id="2426273at2759"/>
<dbReference type="InterPro" id="IPR010730">
    <property type="entry name" value="HET"/>
</dbReference>
<evidence type="ECO:0000313" key="2">
    <source>
        <dbReference type="EMBL" id="OJI99665.1"/>
    </source>
</evidence>
<proteinExistence type="predicted"/>
<evidence type="ECO:0000313" key="3">
    <source>
        <dbReference type="Proteomes" id="UP000184073"/>
    </source>
</evidence>
<sequence length="764" mass="87586">MADHLFFPDEPQKPLRFEYDGPLYDGGDWETYPYRSGWLDESNGITFHSDTVPPGYRSRMHCWLYFGVLHHVFGDQLDQSDFILLREDEEGEKRYITTRRLDKYVGNVDEWENNGCGARCLWVIPKVLLCLPKYHLWMGEDMFMAIRLLALALWNVAVKRAGEQPTPRNSGYLFMNLKEEEKLIQDGWCPVDVVRCSKAGMQLDAQVYLMQLARSKPSWYKRTHVSCQKTECVADNIDESTYVTRHVQEDCNCSHVSSDIEQLHAILENGNIPVVRITPRGEDEFGKRKFDVKVVKNHSSQPYVAVSHVWADGLGNPHANSLPHCQLEFLYDHTRPLLRKKEYIPHYKEKTFGVLHSGASRIAHFAATATRRGDDSVLVWIDTLCIPHQDDVRNLAIQRIRDVYIGAYRTMIIDSSMMTIDSRSCTKLEICLRVLYCSGWIRRLWTLQEALASEERLYVLLADKPVNVSSINEELVTKADKGELPVLQQGMATLAAGAWYIYFEQAQRLKSGVGRMLYGSNPDQVIAGTWFNVAARASSKDRDRATVLASVLDLDLRKILKVKEPEKRMRTLYGMLERFPQDVLFLEGPRFEDEGMGWAMRVCRFTGDFSPLKDPGGKITPRGLEVSLYASLVYPSCRFWDMNKFFDSEQDQKREDLERWIDDSQFDRTQPATGTKVFHLETATPLDLGGGVTYGIVMKELELDVISHCAVVSLQAIEDGAYHARYVSSGYIHAQILDMRDPNLFGYTIRGTWDDAEKRTWIVG</sequence>
<dbReference type="GeneID" id="63721930"/>
<dbReference type="RefSeq" id="XP_040665428.1">
    <property type="nucleotide sequence ID" value="XM_040806419.1"/>
</dbReference>
<protein>
    <recommendedName>
        <fullName evidence="1">Heterokaryon incompatibility domain-containing protein</fullName>
    </recommendedName>
</protein>
<dbReference type="STRING" id="1036611.A0A1L9PDY3"/>
<keyword evidence="3" id="KW-1185">Reference proteome</keyword>
<dbReference type="Pfam" id="PF06985">
    <property type="entry name" value="HET"/>
    <property type="match status" value="1"/>
</dbReference>
<dbReference type="EMBL" id="KV878127">
    <property type="protein sequence ID" value="OJI99665.1"/>
    <property type="molecule type" value="Genomic_DNA"/>
</dbReference>
<gene>
    <name evidence="2" type="ORF">ASPVEDRAFT_127082</name>
</gene>
<dbReference type="AlphaFoldDB" id="A0A1L9PDY3"/>